<feature type="signal peptide" evidence="2">
    <location>
        <begin position="1"/>
        <end position="26"/>
    </location>
</feature>
<dbReference type="EMBL" id="RCVZ01000003">
    <property type="protein sequence ID" value="RLQ96831.1"/>
    <property type="molecule type" value="Genomic_DNA"/>
</dbReference>
<keyword evidence="5" id="KW-1185">Reference proteome</keyword>
<sequence length="639" mass="69961">MKKPFLLIMAALLVIMGGFQGKSAYAASDDITGITLEKEMRDMIAQGVIQGYSEGVYKPKNDVTRGEFATFISRALKLPDANSLTNFPDVAPDSKLAAGINSAAAAGLITGYGDKTFRPNDKITREQMANMIAGAMDYLALDQTPAALNFADLNEFPSSISRASVMVCVGSEIINGIQNSDGSFSFQPKKYAQRDQAAAMLSRMLNVAKQQEEEEQPPTDTYSFKIATIDNGELKYSSRTYASMDSAASAITSPNTQVVTQGTGENNIVKMKSGIAVAKATTDSATTILYDENLSKQLTYVVPQTEMKYLDADGEKVKVQVADTIGYVKQTAVTLIPDAMKKGQSYYTAENGSLVHHIYTPSADKYVSYIFGKAPAFMTPGVNYYSWDGHIFLNANGTKAGEAYQYFNYLPIRTTTTYTADQLNQYVDSVKADSPLKTQGAAFKKAEEMYHINALFLLANAIHESNFGLSSIAQDKFNLFGIRAYDGDAYNSAQTFKSFEECILYQAERLSSKYVNPNGGYDNGAVSGNKSVGLNVKYASDPYWGQKIAGYMYRADNYLKNQDPKYKLGLTNTGGLNVRQQPNTSLPAEFTYAKSGAPVVMMEESKQSDGTWIKTISDLKDYTDAYIYGEFVDEIPVAK</sequence>
<dbReference type="Proteomes" id="UP000276770">
    <property type="component" value="Unassembled WGS sequence"/>
</dbReference>
<accession>A0A3L7K487</accession>
<dbReference type="PANTHER" id="PTHR43308:SF5">
    <property type="entry name" value="S-LAYER PROTEIN _ PEPTIDOGLYCAN ENDO-BETA-N-ACETYLGLUCOSAMINIDASE"/>
    <property type="match status" value="1"/>
</dbReference>
<protein>
    <submittedName>
        <fullName evidence="4">S-layer protein</fullName>
    </submittedName>
</protein>
<name>A0A3L7K487_9BACI</name>
<evidence type="ECO:0000259" key="3">
    <source>
        <dbReference type="PROSITE" id="PS51272"/>
    </source>
</evidence>
<dbReference type="Pfam" id="PF00395">
    <property type="entry name" value="SLH"/>
    <property type="match status" value="2"/>
</dbReference>
<dbReference type="SMART" id="SM00047">
    <property type="entry name" value="LYZ2"/>
    <property type="match status" value="1"/>
</dbReference>
<organism evidence="4 5">
    <name type="scientific">Falsibacillus albus</name>
    <dbReference type="NCBI Taxonomy" id="2478915"/>
    <lineage>
        <taxon>Bacteria</taxon>
        <taxon>Bacillati</taxon>
        <taxon>Bacillota</taxon>
        <taxon>Bacilli</taxon>
        <taxon>Bacillales</taxon>
        <taxon>Bacillaceae</taxon>
        <taxon>Falsibacillus</taxon>
    </lineage>
</organism>
<dbReference type="InterPro" id="IPR051465">
    <property type="entry name" value="Cell_Envelope_Struct_Comp"/>
</dbReference>
<feature type="domain" description="SLH" evidence="3">
    <location>
        <begin position="148"/>
        <end position="215"/>
    </location>
</feature>
<dbReference type="Pfam" id="PF01832">
    <property type="entry name" value="Glucosaminidase"/>
    <property type="match status" value="1"/>
</dbReference>
<feature type="domain" description="SLH" evidence="3">
    <location>
        <begin position="23"/>
        <end position="82"/>
    </location>
</feature>
<evidence type="ECO:0000313" key="4">
    <source>
        <dbReference type="EMBL" id="RLQ96831.1"/>
    </source>
</evidence>
<dbReference type="PROSITE" id="PS51272">
    <property type="entry name" value="SLH"/>
    <property type="match status" value="3"/>
</dbReference>
<proteinExistence type="predicted"/>
<dbReference type="Gene3D" id="1.10.530.10">
    <property type="match status" value="1"/>
</dbReference>
<reference evidence="4 5" key="1">
    <citation type="submission" date="2018-10" db="EMBL/GenBank/DDBJ databases">
        <title>Falsibacillus sp. genome draft.</title>
        <authorList>
            <person name="Shi S."/>
        </authorList>
    </citation>
    <scope>NUCLEOTIDE SEQUENCE [LARGE SCALE GENOMIC DNA]</scope>
    <source>
        <strain evidence="4 5">GY 10110</strain>
    </source>
</reference>
<dbReference type="AlphaFoldDB" id="A0A3L7K487"/>
<dbReference type="GO" id="GO:0004040">
    <property type="term" value="F:amidase activity"/>
    <property type="evidence" value="ECO:0007669"/>
    <property type="project" value="InterPro"/>
</dbReference>
<dbReference type="OrthoDB" id="9816557at2"/>
<feature type="domain" description="SLH" evidence="3">
    <location>
        <begin position="83"/>
        <end position="146"/>
    </location>
</feature>
<evidence type="ECO:0000256" key="1">
    <source>
        <dbReference type="ARBA" id="ARBA00022729"/>
    </source>
</evidence>
<keyword evidence="1 2" id="KW-0732">Signal</keyword>
<evidence type="ECO:0000313" key="5">
    <source>
        <dbReference type="Proteomes" id="UP000276770"/>
    </source>
</evidence>
<dbReference type="RefSeq" id="WP_121679852.1">
    <property type="nucleotide sequence ID" value="NZ_RCVZ01000003.1"/>
</dbReference>
<dbReference type="InterPro" id="IPR002901">
    <property type="entry name" value="MGlyc_endo_b_GlcNAc-like_dom"/>
</dbReference>
<evidence type="ECO:0000256" key="2">
    <source>
        <dbReference type="SAM" id="SignalP"/>
    </source>
</evidence>
<gene>
    <name evidence="4" type="ORF">D9X91_06950</name>
</gene>
<dbReference type="PANTHER" id="PTHR43308">
    <property type="entry name" value="OUTER MEMBRANE PROTEIN ALPHA-RELATED"/>
    <property type="match status" value="1"/>
</dbReference>
<feature type="chain" id="PRO_5018057889" evidence="2">
    <location>
        <begin position="27"/>
        <end position="639"/>
    </location>
</feature>
<dbReference type="InterPro" id="IPR001119">
    <property type="entry name" value="SLH_dom"/>
</dbReference>
<comment type="caution">
    <text evidence="4">The sequence shown here is derived from an EMBL/GenBank/DDBJ whole genome shotgun (WGS) entry which is preliminary data.</text>
</comment>